<dbReference type="InterPro" id="IPR019995">
    <property type="entry name" value="Cellulose_BcsF/YhjT"/>
</dbReference>
<evidence type="ECO:0000256" key="1">
    <source>
        <dbReference type="SAM" id="Phobius"/>
    </source>
</evidence>
<accession>A0ABX9ALE5</accession>
<dbReference type="Proteomes" id="UP000825886">
    <property type="component" value="Chromosome"/>
</dbReference>
<sequence length="62" mass="7409">MMLSDILQIIALSALVFFPLGYLVQRYLSPRYQYWKNRLLRPRYLKSDGVWVRDDAESQADK</sequence>
<reference evidence="2 3" key="1">
    <citation type="submission" date="2021-08" db="EMBL/GenBank/DDBJ databases">
        <title>Culture and genomic analysis of Symbiopectobacterium purcellii sp. nov. gen. nov., isolated from the leafhopper Empoasca decipiens.</title>
        <authorList>
            <person name="Nadal-Jimenez P."/>
            <person name="Siozios S."/>
            <person name="Halliday N."/>
            <person name="Camara M."/>
            <person name="Hurst G.D.D."/>
        </authorList>
    </citation>
    <scope>NUCLEOTIDE SEQUENCE [LARGE SCALE GENOMIC DNA]</scope>
    <source>
        <strain evidence="2 3">SyEd1</strain>
    </source>
</reference>
<dbReference type="RefSeq" id="WP_222159069.1">
    <property type="nucleotide sequence ID" value="NZ_CP081864.1"/>
</dbReference>
<keyword evidence="1" id="KW-1133">Transmembrane helix</keyword>
<keyword evidence="3" id="KW-1185">Reference proteome</keyword>
<keyword evidence="1" id="KW-0812">Transmembrane</keyword>
<evidence type="ECO:0000313" key="3">
    <source>
        <dbReference type="Proteomes" id="UP000825886"/>
    </source>
</evidence>
<feature type="transmembrane region" description="Helical" evidence="1">
    <location>
        <begin position="6"/>
        <end position="24"/>
    </location>
</feature>
<organism evidence="2 3">
    <name type="scientific">Symbiopectobacterium purcellii</name>
    <dbReference type="NCBI Taxonomy" id="2871826"/>
    <lineage>
        <taxon>Bacteria</taxon>
        <taxon>Pseudomonadati</taxon>
        <taxon>Pseudomonadota</taxon>
        <taxon>Gammaproteobacteria</taxon>
        <taxon>Enterobacterales</taxon>
        <taxon>Enterobacteriaceae</taxon>
    </lineage>
</organism>
<dbReference type="EMBL" id="CP081864">
    <property type="protein sequence ID" value="QZN96002.1"/>
    <property type="molecule type" value="Genomic_DNA"/>
</dbReference>
<evidence type="ECO:0000313" key="2">
    <source>
        <dbReference type="EMBL" id="QZN96002.1"/>
    </source>
</evidence>
<gene>
    <name evidence="2" type="primary">bcsF</name>
    <name evidence="2" type="ORF">K6K13_00395</name>
</gene>
<dbReference type="Pfam" id="PF11120">
    <property type="entry name" value="CBP_BcsF"/>
    <property type="match status" value="1"/>
</dbReference>
<protein>
    <submittedName>
        <fullName evidence="2">Cellulose biosynthesis protein BcsF</fullName>
    </submittedName>
</protein>
<name>A0ABX9ALE5_9ENTR</name>
<proteinExistence type="predicted"/>
<keyword evidence="1" id="KW-0472">Membrane</keyword>
<dbReference type="NCBIfam" id="TIGR03493">
    <property type="entry name" value="cellullose_BcsF"/>
    <property type="match status" value="1"/>
</dbReference>